<dbReference type="GO" id="GO:0016020">
    <property type="term" value="C:membrane"/>
    <property type="evidence" value="ECO:0007669"/>
    <property type="project" value="TreeGrafter"/>
</dbReference>
<sequence length="114" mass="12765">MICFRQHAHVVIATIQFMKCVALFTAPALVNAVVDDDSNKMQWAVVFLCCGIVMIIANLLSFPVFTDQPAPWTTSKPKPIEDKVEMNEFEIIYGKIMTGPSQSTIHVQQNLPKL</sequence>
<keyword evidence="1" id="KW-0472">Membrane</keyword>
<keyword evidence="3" id="KW-1185">Reference proteome</keyword>
<dbReference type="InterPro" id="IPR036259">
    <property type="entry name" value="MFS_trans_sf"/>
</dbReference>
<evidence type="ECO:0000313" key="2">
    <source>
        <dbReference type="EMBL" id="EPB78415.1"/>
    </source>
</evidence>
<evidence type="ECO:0000313" key="3">
    <source>
        <dbReference type="Proteomes" id="UP000054495"/>
    </source>
</evidence>
<dbReference type="PANTHER" id="PTHR45757">
    <property type="entry name" value="PROTEIN CBG23364-RELATED"/>
    <property type="match status" value="1"/>
</dbReference>
<name>A0A0D6M2G4_9BILA</name>
<organism evidence="2 3">
    <name type="scientific">Ancylostoma ceylanicum</name>
    <dbReference type="NCBI Taxonomy" id="53326"/>
    <lineage>
        <taxon>Eukaryota</taxon>
        <taxon>Metazoa</taxon>
        <taxon>Ecdysozoa</taxon>
        <taxon>Nematoda</taxon>
        <taxon>Chromadorea</taxon>
        <taxon>Rhabditida</taxon>
        <taxon>Rhabditina</taxon>
        <taxon>Rhabditomorpha</taxon>
        <taxon>Strongyloidea</taxon>
        <taxon>Ancylostomatidae</taxon>
        <taxon>Ancylostomatinae</taxon>
        <taxon>Ancylostoma</taxon>
    </lineage>
</organism>
<feature type="transmembrane region" description="Helical" evidence="1">
    <location>
        <begin position="7"/>
        <end position="30"/>
    </location>
</feature>
<reference evidence="2 3" key="1">
    <citation type="submission" date="2013-05" db="EMBL/GenBank/DDBJ databases">
        <title>Draft genome of the parasitic nematode Anyclostoma ceylanicum.</title>
        <authorList>
            <person name="Mitreva M."/>
        </authorList>
    </citation>
    <scope>NUCLEOTIDE SEQUENCE [LARGE SCALE GENOMIC DNA]</scope>
</reference>
<evidence type="ECO:0000256" key="1">
    <source>
        <dbReference type="SAM" id="Phobius"/>
    </source>
</evidence>
<keyword evidence="1" id="KW-1133">Transmembrane helix</keyword>
<gene>
    <name evidence="2" type="ORF">ANCCEY_02481</name>
</gene>
<dbReference type="AlphaFoldDB" id="A0A0D6M2G4"/>
<keyword evidence="1" id="KW-0812">Transmembrane</keyword>
<dbReference type="PANTHER" id="PTHR45757:SF17">
    <property type="entry name" value="MAJOR FACILITATOR SUPERFAMILY (MFS) PROFILE DOMAIN-CONTAINING PROTEIN"/>
    <property type="match status" value="1"/>
</dbReference>
<feature type="transmembrane region" description="Helical" evidence="1">
    <location>
        <begin position="42"/>
        <end position="65"/>
    </location>
</feature>
<accession>A0A0D6M2G4</accession>
<evidence type="ECO:0008006" key="4">
    <source>
        <dbReference type="Google" id="ProtNLM"/>
    </source>
</evidence>
<dbReference type="SUPFAM" id="SSF103473">
    <property type="entry name" value="MFS general substrate transporter"/>
    <property type="match status" value="1"/>
</dbReference>
<dbReference type="EMBL" id="KE124812">
    <property type="protein sequence ID" value="EPB78415.1"/>
    <property type="molecule type" value="Genomic_DNA"/>
</dbReference>
<proteinExistence type="predicted"/>
<protein>
    <recommendedName>
        <fullName evidence="4">Major facilitator superfamily (MFS) profile domain-containing protein</fullName>
    </recommendedName>
</protein>
<dbReference type="Proteomes" id="UP000054495">
    <property type="component" value="Unassembled WGS sequence"/>
</dbReference>